<gene>
    <name evidence="2" type="ORF">HDF22_003801</name>
</gene>
<sequence>MLFSNFYLQIFCSQAGFIHWLQNHLLPCPFKYLTGIDCPGCGFQRAVVALFQCDLQKSFALYPPTIPLLFFFAYGIADGYFKLDTPKSTIKKTLFMIIGSIVLISYGIKMWKPHPTLPGREGSKIFSQSLPFRGRLKGAHIGLGYNVAVIFNNSL</sequence>
<dbReference type="Pfam" id="PF10825">
    <property type="entry name" value="DUF2752"/>
    <property type="match status" value="1"/>
</dbReference>
<comment type="caution">
    <text evidence="2">The sequence shown here is derived from an EMBL/GenBank/DDBJ whole genome shotgun (WGS) entry which is preliminary data.</text>
</comment>
<protein>
    <recommendedName>
        <fullName evidence="4">DUF2752 domain-containing protein</fullName>
    </recommendedName>
</protein>
<evidence type="ECO:0008006" key="4">
    <source>
        <dbReference type="Google" id="ProtNLM"/>
    </source>
</evidence>
<proteinExistence type="predicted"/>
<dbReference type="RefSeq" id="WP_183588684.1">
    <property type="nucleotide sequence ID" value="NZ_JACHCA010000010.1"/>
</dbReference>
<evidence type="ECO:0000313" key="3">
    <source>
        <dbReference type="Proteomes" id="UP000548326"/>
    </source>
</evidence>
<dbReference type="EMBL" id="JACHCA010000010">
    <property type="protein sequence ID" value="MBB6129670.1"/>
    <property type="molecule type" value="Genomic_DNA"/>
</dbReference>
<keyword evidence="1" id="KW-0472">Membrane</keyword>
<feature type="transmembrane region" description="Helical" evidence="1">
    <location>
        <begin position="93"/>
        <end position="111"/>
    </location>
</feature>
<evidence type="ECO:0000256" key="1">
    <source>
        <dbReference type="SAM" id="Phobius"/>
    </source>
</evidence>
<dbReference type="Proteomes" id="UP000548326">
    <property type="component" value="Unassembled WGS sequence"/>
</dbReference>
<keyword evidence="1" id="KW-0812">Transmembrane</keyword>
<dbReference type="AlphaFoldDB" id="A0A841JFN1"/>
<organism evidence="2 3">
    <name type="scientific">Mucilaginibacter lappiensis</name>
    <dbReference type="NCBI Taxonomy" id="354630"/>
    <lineage>
        <taxon>Bacteria</taxon>
        <taxon>Pseudomonadati</taxon>
        <taxon>Bacteroidota</taxon>
        <taxon>Sphingobacteriia</taxon>
        <taxon>Sphingobacteriales</taxon>
        <taxon>Sphingobacteriaceae</taxon>
        <taxon>Mucilaginibacter</taxon>
    </lineage>
</organism>
<evidence type="ECO:0000313" key="2">
    <source>
        <dbReference type="EMBL" id="MBB6129670.1"/>
    </source>
</evidence>
<dbReference type="InterPro" id="IPR021215">
    <property type="entry name" value="DUF2752"/>
</dbReference>
<name>A0A841JFN1_9SPHI</name>
<accession>A0A841JFN1</accession>
<feature type="transmembrane region" description="Helical" evidence="1">
    <location>
        <begin position="61"/>
        <end position="81"/>
    </location>
</feature>
<keyword evidence="1" id="KW-1133">Transmembrane helix</keyword>
<reference evidence="2 3" key="1">
    <citation type="submission" date="2020-08" db="EMBL/GenBank/DDBJ databases">
        <title>Genomic Encyclopedia of Type Strains, Phase IV (KMG-V): Genome sequencing to study the core and pangenomes of soil and plant-associated prokaryotes.</title>
        <authorList>
            <person name="Whitman W."/>
        </authorList>
    </citation>
    <scope>NUCLEOTIDE SEQUENCE [LARGE SCALE GENOMIC DNA]</scope>
    <source>
        <strain evidence="2 3">MP601</strain>
    </source>
</reference>